<comment type="caution">
    <text evidence="1">The sequence shown here is derived from an EMBL/GenBank/DDBJ whole genome shotgun (WGS) entry which is preliminary data.</text>
</comment>
<dbReference type="Proteomes" id="UP001152300">
    <property type="component" value="Unassembled WGS sequence"/>
</dbReference>
<name>A0A9X0DMX4_9HELO</name>
<proteinExistence type="predicted"/>
<sequence>MADCGLKYLDELDILEEKEQLTKEQTEKEKTGGNVFGPNNALFDLLEGFDPSFFSNSLNPF</sequence>
<evidence type="ECO:0000313" key="2">
    <source>
        <dbReference type="Proteomes" id="UP001152300"/>
    </source>
</evidence>
<gene>
    <name evidence="1" type="ORF">OCU04_005543</name>
</gene>
<protein>
    <submittedName>
        <fullName evidence="1">Uncharacterized protein</fullName>
    </submittedName>
</protein>
<dbReference type="EMBL" id="JAPEIS010000005">
    <property type="protein sequence ID" value="KAJ8066483.1"/>
    <property type="molecule type" value="Genomic_DNA"/>
</dbReference>
<organism evidence="1 2">
    <name type="scientific">Sclerotinia nivalis</name>
    <dbReference type="NCBI Taxonomy" id="352851"/>
    <lineage>
        <taxon>Eukaryota</taxon>
        <taxon>Fungi</taxon>
        <taxon>Dikarya</taxon>
        <taxon>Ascomycota</taxon>
        <taxon>Pezizomycotina</taxon>
        <taxon>Leotiomycetes</taxon>
        <taxon>Helotiales</taxon>
        <taxon>Sclerotiniaceae</taxon>
        <taxon>Sclerotinia</taxon>
    </lineage>
</organism>
<reference evidence="1" key="1">
    <citation type="submission" date="2022-11" db="EMBL/GenBank/DDBJ databases">
        <title>Genome Resource of Sclerotinia nivalis Strain SnTB1, a Plant Pathogen Isolated from American Ginseng.</title>
        <authorList>
            <person name="Fan S."/>
        </authorList>
    </citation>
    <scope>NUCLEOTIDE SEQUENCE</scope>
    <source>
        <strain evidence="1">SnTB1</strain>
    </source>
</reference>
<evidence type="ECO:0000313" key="1">
    <source>
        <dbReference type="EMBL" id="KAJ8066483.1"/>
    </source>
</evidence>
<dbReference type="AlphaFoldDB" id="A0A9X0DMX4"/>
<accession>A0A9X0DMX4</accession>
<keyword evidence="2" id="KW-1185">Reference proteome</keyword>